<dbReference type="AlphaFoldDB" id="A0A7S0BBY1"/>
<name>A0A7S0BBY1_9DINO</name>
<evidence type="ECO:0000313" key="2">
    <source>
        <dbReference type="EMBL" id="CAD8389387.1"/>
    </source>
</evidence>
<feature type="domain" description="Ubiquitin-like" evidence="1">
    <location>
        <begin position="7"/>
        <end position="90"/>
    </location>
</feature>
<accession>A0A7S0BBY1</accession>
<protein>
    <recommendedName>
        <fullName evidence="1">Ubiquitin-like domain-containing protein</fullName>
    </recommendedName>
</protein>
<dbReference type="Pfam" id="PF00240">
    <property type="entry name" value="ubiquitin"/>
    <property type="match status" value="1"/>
</dbReference>
<dbReference type="PROSITE" id="PS50053">
    <property type="entry name" value="UBIQUITIN_2"/>
    <property type="match status" value="1"/>
</dbReference>
<dbReference type="SUPFAM" id="SSF54236">
    <property type="entry name" value="Ubiquitin-like"/>
    <property type="match status" value="1"/>
</dbReference>
<proteinExistence type="predicted"/>
<dbReference type="EMBL" id="HBEG01054145">
    <property type="protein sequence ID" value="CAD8389387.1"/>
    <property type="molecule type" value="Transcribed_RNA"/>
</dbReference>
<dbReference type="InterPro" id="IPR029071">
    <property type="entry name" value="Ubiquitin-like_domsf"/>
</dbReference>
<sequence>MAAFANTAITIKVLEPAPGDKGTFYWGMVNNPTCKDLFQVPASPDMTVRDLKAAIAKEKGYTVEEQRFLFFGTVLDDDRTLGKCGFNNSDDPLLHMIPKV</sequence>
<dbReference type="Gene3D" id="3.10.20.90">
    <property type="entry name" value="Phosphatidylinositol 3-kinase Catalytic Subunit, Chain A, domain 1"/>
    <property type="match status" value="1"/>
</dbReference>
<dbReference type="CDD" id="cd17039">
    <property type="entry name" value="Ubl_ubiquitin_like"/>
    <property type="match status" value="1"/>
</dbReference>
<dbReference type="InterPro" id="IPR000626">
    <property type="entry name" value="Ubiquitin-like_dom"/>
</dbReference>
<dbReference type="SMART" id="SM00213">
    <property type="entry name" value="UBQ"/>
    <property type="match status" value="1"/>
</dbReference>
<evidence type="ECO:0000259" key="1">
    <source>
        <dbReference type="PROSITE" id="PS50053"/>
    </source>
</evidence>
<organism evidence="2">
    <name type="scientific">Pyrodinium bahamense</name>
    <dbReference type="NCBI Taxonomy" id="73915"/>
    <lineage>
        <taxon>Eukaryota</taxon>
        <taxon>Sar</taxon>
        <taxon>Alveolata</taxon>
        <taxon>Dinophyceae</taxon>
        <taxon>Gonyaulacales</taxon>
        <taxon>Pyrocystaceae</taxon>
        <taxon>Pyrodinium</taxon>
    </lineage>
</organism>
<gene>
    <name evidence="2" type="ORF">PBAH0796_LOCUS32970</name>
</gene>
<reference evidence="2" key="1">
    <citation type="submission" date="2021-01" db="EMBL/GenBank/DDBJ databases">
        <authorList>
            <person name="Corre E."/>
            <person name="Pelletier E."/>
            <person name="Niang G."/>
            <person name="Scheremetjew M."/>
            <person name="Finn R."/>
            <person name="Kale V."/>
            <person name="Holt S."/>
            <person name="Cochrane G."/>
            <person name="Meng A."/>
            <person name="Brown T."/>
            <person name="Cohen L."/>
        </authorList>
    </citation>
    <scope>NUCLEOTIDE SEQUENCE</scope>
    <source>
        <strain evidence="2">Pbaha01</strain>
    </source>
</reference>